<dbReference type="InterPro" id="IPR001492">
    <property type="entry name" value="Flagellin"/>
</dbReference>
<keyword evidence="4" id="KW-0975">Bacterial flagellum</keyword>
<dbReference type="EMBL" id="JAUYVI010000002">
    <property type="protein sequence ID" value="MDQ7247152.1"/>
    <property type="molecule type" value="Genomic_DNA"/>
</dbReference>
<keyword evidence="7" id="KW-1185">Reference proteome</keyword>
<keyword evidence="6" id="KW-0966">Cell projection</keyword>
<name>A0ABU0YIV4_9PROT</name>
<dbReference type="Proteomes" id="UP001230156">
    <property type="component" value="Unassembled WGS sequence"/>
</dbReference>
<comment type="subcellular location">
    <subcellularLocation>
        <location evidence="1">Bacterial flagellum</location>
    </subcellularLocation>
    <subcellularLocation>
        <location evidence="2">Secreted</location>
    </subcellularLocation>
</comment>
<dbReference type="SUPFAM" id="SSF64518">
    <property type="entry name" value="Phase 1 flagellin"/>
    <property type="match status" value="1"/>
</dbReference>
<dbReference type="PANTHER" id="PTHR42792:SF2">
    <property type="entry name" value="FLAGELLIN"/>
    <property type="match status" value="1"/>
</dbReference>
<dbReference type="Pfam" id="PF00669">
    <property type="entry name" value="Flagellin_N"/>
    <property type="match status" value="1"/>
</dbReference>
<proteinExistence type="inferred from homology"/>
<protein>
    <submittedName>
        <fullName evidence="6">Flagellin</fullName>
    </submittedName>
</protein>
<evidence type="ECO:0000256" key="3">
    <source>
        <dbReference type="ARBA" id="ARBA00005709"/>
    </source>
</evidence>
<evidence type="ECO:0000259" key="5">
    <source>
        <dbReference type="Pfam" id="PF00669"/>
    </source>
</evidence>
<evidence type="ECO:0000256" key="4">
    <source>
        <dbReference type="ARBA" id="ARBA00023143"/>
    </source>
</evidence>
<keyword evidence="6" id="KW-0969">Cilium</keyword>
<keyword evidence="6" id="KW-0282">Flagellum</keyword>
<dbReference type="PANTHER" id="PTHR42792">
    <property type="entry name" value="FLAGELLIN"/>
    <property type="match status" value="1"/>
</dbReference>
<evidence type="ECO:0000256" key="2">
    <source>
        <dbReference type="ARBA" id="ARBA00004613"/>
    </source>
</evidence>
<evidence type="ECO:0000313" key="7">
    <source>
        <dbReference type="Proteomes" id="UP001230156"/>
    </source>
</evidence>
<comment type="caution">
    <text evidence="6">The sequence shown here is derived from an EMBL/GenBank/DDBJ whole genome shotgun (WGS) entry which is preliminary data.</text>
</comment>
<sequence length="746" mass="77538">MATNDIPLTTGIRGNLLLLQSTQSLLDRTQQRLSTGNKINSALDGPVAYFAAKGLNNRADDLSSLKDSIGQSVSTIQTANTAATTIGNYLDQAQALINQAQQNLGSDPNSISLRKSLATQFNTLLDQINKLAQGANYNGKNLVIGNGLRLDATSTSKSSTNAIPGVTGATVSNVMTTDDYVIAIKGDGKITANATDVANAEQDRGISNVSVTGFQSKVQGTFSSLQVKITGGIGQDKTITVTEGTVAFTQTFTQAQWKAANATGQVLNFDHQFVSGTHINFDVDFEQIEAVPDTAGVGTSTIEKFADLGVGVTNFNGIGGTVTRSGANLSGQQKLADGQNSWNFDTGTPRLTIDEKTILQSSQYNAVIGAAYGGAADAIAGAPTIPLSGISNDFTYTVTAHADPANFDFVAGKFTAYSVTVTGPGGSSTIVVNADGLYSINSIADGTPAQSVTIDFRTGGLARTTIASASDASQVQSTAIVLGGVLDVSNISVGTVSGFANNVATRMTINMKTDVSASTFVLDDGFGGKATFTGTLASSQTLNFTISGGVNSGATLVLSLGSSVLASNANGQIIMNAIGAYTAPRQVQFDVRAGQTGFTSTLTTAQVTNATDANNMTVQLDETNVAHIQVISKNLQTDGQGLAVDQAQNGWLDRADLENASKMIAAAKTELQAQSSGLNNNLDIIQERQKFTDSFVNILAEGANKLVQADQNEESANMLQLQTRQQLGTITLSLANQAQQAILKLF</sequence>
<comment type="similarity">
    <text evidence="3">Belongs to the bacterial flagellin family.</text>
</comment>
<dbReference type="RefSeq" id="WP_379954556.1">
    <property type="nucleotide sequence ID" value="NZ_JAUYVI010000002.1"/>
</dbReference>
<reference evidence="7" key="1">
    <citation type="submission" date="2023-08" db="EMBL/GenBank/DDBJ databases">
        <title>Rhodospirillaceae gen. nov., a novel taxon isolated from the Yangtze River Yuezi River estuary sludge.</title>
        <authorList>
            <person name="Ruan L."/>
        </authorList>
    </citation>
    <scope>NUCLEOTIDE SEQUENCE [LARGE SCALE GENOMIC DNA]</scope>
    <source>
        <strain evidence="7">R-7</strain>
    </source>
</reference>
<accession>A0ABU0YIV4</accession>
<gene>
    <name evidence="6" type="ORF">Q8A70_05725</name>
</gene>
<feature type="domain" description="Flagellin N-terminal" evidence="5">
    <location>
        <begin position="18"/>
        <end position="145"/>
    </location>
</feature>
<dbReference type="Gene3D" id="1.20.1330.10">
    <property type="entry name" value="f41 fragment of flagellin, N-terminal domain"/>
    <property type="match status" value="1"/>
</dbReference>
<dbReference type="InterPro" id="IPR001029">
    <property type="entry name" value="Flagellin_N"/>
</dbReference>
<evidence type="ECO:0000256" key="1">
    <source>
        <dbReference type="ARBA" id="ARBA00004365"/>
    </source>
</evidence>
<organism evidence="6 7">
    <name type="scientific">Dongia sedimenti</name>
    <dbReference type="NCBI Taxonomy" id="3064282"/>
    <lineage>
        <taxon>Bacteria</taxon>
        <taxon>Pseudomonadati</taxon>
        <taxon>Pseudomonadota</taxon>
        <taxon>Alphaproteobacteria</taxon>
        <taxon>Rhodospirillales</taxon>
        <taxon>Dongiaceae</taxon>
        <taxon>Dongia</taxon>
    </lineage>
</organism>
<evidence type="ECO:0000313" key="6">
    <source>
        <dbReference type="EMBL" id="MDQ7247152.1"/>
    </source>
</evidence>